<organism evidence="1 2">
    <name type="scientific">Dreissena polymorpha</name>
    <name type="common">Zebra mussel</name>
    <name type="synonym">Mytilus polymorpha</name>
    <dbReference type="NCBI Taxonomy" id="45954"/>
    <lineage>
        <taxon>Eukaryota</taxon>
        <taxon>Metazoa</taxon>
        <taxon>Spiralia</taxon>
        <taxon>Lophotrochozoa</taxon>
        <taxon>Mollusca</taxon>
        <taxon>Bivalvia</taxon>
        <taxon>Autobranchia</taxon>
        <taxon>Heteroconchia</taxon>
        <taxon>Euheterodonta</taxon>
        <taxon>Imparidentia</taxon>
        <taxon>Neoheterodontei</taxon>
        <taxon>Myida</taxon>
        <taxon>Dreissenoidea</taxon>
        <taxon>Dreissenidae</taxon>
        <taxon>Dreissena</taxon>
    </lineage>
</organism>
<proteinExistence type="predicted"/>
<evidence type="ECO:0000313" key="2">
    <source>
        <dbReference type="Proteomes" id="UP000828390"/>
    </source>
</evidence>
<keyword evidence="2" id="KW-1185">Reference proteome</keyword>
<sequence length="65" mass="6793">MVPVPVNYAQLDGRIATVALPANLAHLVLTAPPYVTVTTMQHVTMLTVAAPITNAQLAGRMPTVA</sequence>
<name>A0A9D4EQ30_DREPO</name>
<gene>
    <name evidence="1" type="ORF">DPMN_159906</name>
</gene>
<comment type="caution">
    <text evidence="1">The sequence shown here is derived from an EMBL/GenBank/DDBJ whole genome shotgun (WGS) entry which is preliminary data.</text>
</comment>
<protein>
    <submittedName>
        <fullName evidence="1">Uncharacterized protein</fullName>
    </submittedName>
</protein>
<reference evidence="1" key="2">
    <citation type="submission" date="2020-11" db="EMBL/GenBank/DDBJ databases">
        <authorList>
            <person name="McCartney M.A."/>
            <person name="Auch B."/>
            <person name="Kono T."/>
            <person name="Mallez S."/>
            <person name="Becker A."/>
            <person name="Gohl D.M."/>
            <person name="Silverstein K.A.T."/>
            <person name="Koren S."/>
            <person name="Bechman K.B."/>
            <person name="Herman A."/>
            <person name="Abrahante J.E."/>
            <person name="Garbe J."/>
        </authorList>
    </citation>
    <scope>NUCLEOTIDE SEQUENCE</scope>
    <source>
        <strain evidence="1">Duluth1</strain>
        <tissue evidence="1">Whole animal</tissue>
    </source>
</reference>
<dbReference type="AlphaFoldDB" id="A0A9D4EQ30"/>
<accession>A0A9D4EQ30</accession>
<dbReference type="EMBL" id="JAIWYP010000008">
    <property type="protein sequence ID" value="KAH3781995.1"/>
    <property type="molecule type" value="Genomic_DNA"/>
</dbReference>
<dbReference type="Proteomes" id="UP000828390">
    <property type="component" value="Unassembled WGS sequence"/>
</dbReference>
<reference evidence="1" key="1">
    <citation type="journal article" date="2019" name="bioRxiv">
        <title>The Genome of the Zebra Mussel, Dreissena polymorpha: A Resource for Invasive Species Research.</title>
        <authorList>
            <person name="McCartney M.A."/>
            <person name="Auch B."/>
            <person name="Kono T."/>
            <person name="Mallez S."/>
            <person name="Zhang Y."/>
            <person name="Obille A."/>
            <person name="Becker A."/>
            <person name="Abrahante J.E."/>
            <person name="Garbe J."/>
            <person name="Badalamenti J.P."/>
            <person name="Herman A."/>
            <person name="Mangelson H."/>
            <person name="Liachko I."/>
            <person name="Sullivan S."/>
            <person name="Sone E.D."/>
            <person name="Koren S."/>
            <person name="Silverstein K.A.T."/>
            <person name="Beckman K.B."/>
            <person name="Gohl D.M."/>
        </authorList>
    </citation>
    <scope>NUCLEOTIDE SEQUENCE</scope>
    <source>
        <strain evidence="1">Duluth1</strain>
        <tissue evidence="1">Whole animal</tissue>
    </source>
</reference>
<evidence type="ECO:0000313" key="1">
    <source>
        <dbReference type="EMBL" id="KAH3781995.1"/>
    </source>
</evidence>